<proteinExistence type="predicted"/>
<sequence length="351" mass="40779">MDRFDINDLKQELTKLIGMGEDAYSVALSGITSYHVISSQKSMDFGYFEFLEEVGADIDPDPFLEEDKQAFLEISILYYLLARNSRSFRQAINWLPGLTADQKKIVSAWPKNYIFSIFQLKVKDDDVIYQDLKDGKEYTMNFSASSVGLVDANKDKLTMISLIVPVGQHYMSAPLVFYPVNELAFAKMKKAKDKINYEYAVLLEASDYLSDLYEDDDDFDFDDLFDYDDFHPFYAAERTSGESDQDFAKRLLGQSKFFEDFEHHSQVEKFMIKVIQTFPQLFHSYANAHELLEALRLLFVDEQFDVEELQMLSDEVPIFWFTLIKKHLPQEVAALEPYIVPDVFDDNELPF</sequence>
<accession>A0ABS3LJS7</accession>
<comment type="caution">
    <text evidence="1">The sequence shown here is derived from an EMBL/GenBank/DDBJ whole genome shotgun (WGS) entry which is preliminary data.</text>
</comment>
<dbReference type="RefSeq" id="WP_207675601.1">
    <property type="nucleotide sequence ID" value="NZ_JAFREM010000038.1"/>
</dbReference>
<dbReference type="Proteomes" id="UP000664601">
    <property type="component" value="Unassembled WGS sequence"/>
</dbReference>
<evidence type="ECO:0000313" key="2">
    <source>
        <dbReference type="Proteomes" id="UP000664601"/>
    </source>
</evidence>
<organism evidence="1 2">
    <name type="scientific">Candidatus Enterococcus moelleringii</name>
    <dbReference type="NCBI Taxonomy" id="2815325"/>
    <lineage>
        <taxon>Bacteria</taxon>
        <taxon>Bacillati</taxon>
        <taxon>Bacillota</taxon>
        <taxon>Bacilli</taxon>
        <taxon>Lactobacillales</taxon>
        <taxon>Enterococcaceae</taxon>
        <taxon>Enterococcus</taxon>
    </lineage>
</organism>
<evidence type="ECO:0000313" key="1">
    <source>
        <dbReference type="EMBL" id="MBO1308614.1"/>
    </source>
</evidence>
<reference evidence="1 2" key="1">
    <citation type="submission" date="2021-03" db="EMBL/GenBank/DDBJ databases">
        <title>Enterococcal diversity collection.</title>
        <authorList>
            <person name="Gilmore M.S."/>
            <person name="Schwartzman J."/>
            <person name="Van Tyne D."/>
            <person name="Martin M."/>
            <person name="Earl A.M."/>
            <person name="Manson A.L."/>
            <person name="Straub T."/>
            <person name="Salamzade R."/>
            <person name="Saavedra J."/>
            <person name="Lebreton F."/>
            <person name="Prichula J."/>
            <person name="Schaufler K."/>
            <person name="Gaca A."/>
            <person name="Sgardioli B."/>
            <person name="Wagenaar J."/>
            <person name="Strong T."/>
        </authorList>
    </citation>
    <scope>NUCLEOTIDE SEQUENCE [LARGE SCALE GENOMIC DNA]</scope>
    <source>
        <strain evidence="1 2">669A</strain>
    </source>
</reference>
<protein>
    <submittedName>
        <fullName evidence="1">Uncharacterized protein</fullName>
    </submittedName>
</protein>
<dbReference type="EMBL" id="JAFREM010000038">
    <property type="protein sequence ID" value="MBO1308614.1"/>
    <property type="molecule type" value="Genomic_DNA"/>
</dbReference>
<name>A0ABS3LJS7_9ENTE</name>
<keyword evidence="2" id="KW-1185">Reference proteome</keyword>
<gene>
    <name evidence="1" type="ORF">JZO70_20740</name>
</gene>